<dbReference type="Proteomes" id="UP001378956">
    <property type="component" value="Unassembled WGS sequence"/>
</dbReference>
<dbReference type="RefSeq" id="WP_288883790.1">
    <property type="nucleotide sequence ID" value="NZ_CBFGNQ010000020.1"/>
</dbReference>
<evidence type="ECO:0000313" key="2">
    <source>
        <dbReference type="EMBL" id="MEJ2901838.1"/>
    </source>
</evidence>
<comment type="caution">
    <text evidence="2">The sequence shown here is derived from an EMBL/GenBank/DDBJ whole genome shotgun (WGS) entry which is preliminary data.</text>
</comment>
<dbReference type="EMBL" id="JBBEUB010000001">
    <property type="protein sequence ID" value="MEJ2901838.1"/>
    <property type="molecule type" value="Genomic_DNA"/>
</dbReference>
<evidence type="ECO:0000313" key="3">
    <source>
        <dbReference type="Proteomes" id="UP001378956"/>
    </source>
</evidence>
<dbReference type="PANTHER" id="PTHR12558">
    <property type="entry name" value="CELL DIVISION CYCLE 16,23,27"/>
    <property type="match status" value="1"/>
</dbReference>
<dbReference type="Pfam" id="PF13181">
    <property type="entry name" value="TPR_8"/>
    <property type="match status" value="3"/>
</dbReference>
<evidence type="ECO:0000256" key="1">
    <source>
        <dbReference type="PROSITE-ProRule" id="PRU00339"/>
    </source>
</evidence>
<dbReference type="InterPro" id="IPR011990">
    <property type="entry name" value="TPR-like_helical_dom_sf"/>
</dbReference>
<sequence>MKRALLVFFAVISCQITYGQSKAVLDNEKLLEFYQTQKYIDAAQYLKSIYAEDTQDEKEISQLAYANMMAGKLPEAEKNYLKLHDKQPQNLPVLFSLANINLRRGNDEKAKAYYMDILKIDSTNFTVYKQLANLNKGEMNLAKIGYLKKANEINPIDPDVVFDLCELYFKMNFFDKASNILQPALDADSTNLQLLKMKMPISMANKKYDEAIKTGEKLLSYGDSSTFVLNNLGKSYFFILDYKNALKNFLVIESKSMDSEALYYSIGLSYRGLKDYKNAIPYLEKAIQEGISTKIASYYGLLGDSFEGVNKNTEANAAYKKGLQFENNGSLLYNIALVYETKLNDKKNAIDYYEQYLKTINPKEQTKLIGFIKNKIVELKR</sequence>
<dbReference type="SUPFAM" id="SSF48452">
    <property type="entry name" value="TPR-like"/>
    <property type="match status" value="1"/>
</dbReference>
<keyword evidence="1" id="KW-0802">TPR repeat</keyword>
<dbReference type="Gene3D" id="1.25.40.10">
    <property type="entry name" value="Tetratricopeptide repeat domain"/>
    <property type="match status" value="2"/>
</dbReference>
<dbReference type="PANTHER" id="PTHR12558:SF13">
    <property type="entry name" value="CELL DIVISION CYCLE PROTEIN 27 HOMOLOG"/>
    <property type="match status" value="1"/>
</dbReference>
<keyword evidence="3" id="KW-1185">Reference proteome</keyword>
<protein>
    <submittedName>
        <fullName evidence="2">Tetratricopeptide repeat protein</fullName>
    </submittedName>
</protein>
<accession>A0ABU8NJ10</accession>
<dbReference type="InterPro" id="IPR019734">
    <property type="entry name" value="TPR_rpt"/>
</dbReference>
<organism evidence="2 3">
    <name type="scientific">Pedobacter panaciterrae</name>
    <dbReference type="NCBI Taxonomy" id="363849"/>
    <lineage>
        <taxon>Bacteria</taxon>
        <taxon>Pseudomonadati</taxon>
        <taxon>Bacteroidota</taxon>
        <taxon>Sphingobacteriia</taxon>
        <taxon>Sphingobacteriales</taxon>
        <taxon>Sphingobacteriaceae</taxon>
        <taxon>Pedobacter</taxon>
    </lineage>
</organism>
<proteinExistence type="predicted"/>
<gene>
    <name evidence="2" type="ORF">WAE58_05365</name>
</gene>
<dbReference type="SUPFAM" id="SSF81901">
    <property type="entry name" value="HCP-like"/>
    <property type="match status" value="1"/>
</dbReference>
<dbReference type="Pfam" id="PF14559">
    <property type="entry name" value="TPR_19"/>
    <property type="match status" value="1"/>
</dbReference>
<reference evidence="2 3" key="1">
    <citation type="submission" date="2024-03" db="EMBL/GenBank/DDBJ databases">
        <title>Sequence of Lycoming College Course Isolates.</title>
        <authorList>
            <person name="Plotts O."/>
            <person name="Newman J."/>
        </authorList>
    </citation>
    <scope>NUCLEOTIDE SEQUENCE [LARGE SCALE GENOMIC DNA]</scope>
    <source>
        <strain evidence="2 3">CJB-3</strain>
    </source>
</reference>
<feature type="repeat" description="TPR" evidence="1">
    <location>
        <begin position="260"/>
        <end position="293"/>
    </location>
</feature>
<dbReference type="PROSITE" id="PS50005">
    <property type="entry name" value="TPR"/>
    <property type="match status" value="1"/>
</dbReference>
<name>A0ABU8NJ10_9SPHI</name>
<dbReference type="SMART" id="SM00028">
    <property type="entry name" value="TPR"/>
    <property type="match status" value="5"/>
</dbReference>